<feature type="region of interest" description="Disordered" evidence="1">
    <location>
        <begin position="82"/>
        <end position="101"/>
    </location>
</feature>
<protein>
    <submittedName>
        <fullName evidence="2">Toxoplasma gondii family A protein</fullName>
    </submittedName>
</protein>
<sequence length="129" mass="13752">MNLGPSGTLRVTDETAEAVYQPENNNGTDGTLTGPCLGRGSVETDKDSSGRTLSYTLANPPAQYWGESFSFCVRIKTVLATGSNSPTDPPTNPPSTHVSGCTTQKEIPLQRSMIPRCCLRILVPISLPL</sequence>
<comment type="caution">
    <text evidence="2">The sequence shown here is derived from an EMBL/GenBank/DDBJ whole genome shotgun (WGS) entry which is preliminary data.</text>
</comment>
<name>A0A086QIT6_TOXGO</name>
<organism evidence="2 3">
    <name type="scientific">Toxoplasma gondii MAS</name>
    <dbReference type="NCBI Taxonomy" id="943118"/>
    <lineage>
        <taxon>Eukaryota</taxon>
        <taxon>Sar</taxon>
        <taxon>Alveolata</taxon>
        <taxon>Apicomplexa</taxon>
        <taxon>Conoidasida</taxon>
        <taxon>Coccidia</taxon>
        <taxon>Eucoccidiorida</taxon>
        <taxon>Eimeriorina</taxon>
        <taxon>Sarcocystidae</taxon>
        <taxon>Toxoplasma</taxon>
    </lineage>
</organism>
<dbReference type="Proteomes" id="UP000028821">
    <property type="component" value="Unassembled WGS sequence"/>
</dbReference>
<gene>
    <name evidence="2" type="ORF">TGMAS_278300</name>
</gene>
<dbReference type="AlphaFoldDB" id="A0A086QIT6"/>
<dbReference type="EMBL" id="AEXC02001507">
    <property type="protein sequence ID" value="KFH12518.1"/>
    <property type="molecule type" value="Genomic_DNA"/>
</dbReference>
<dbReference type="VEuPathDB" id="ToxoDB:TGMAS_278300"/>
<evidence type="ECO:0000313" key="3">
    <source>
        <dbReference type="Proteomes" id="UP000028821"/>
    </source>
</evidence>
<reference evidence="2 3" key="1">
    <citation type="submission" date="2014-04" db="EMBL/GenBank/DDBJ databases">
        <authorList>
            <person name="Sibley D."/>
            <person name="Venepally P."/>
            <person name="Karamycheva S."/>
            <person name="Hadjithomas M."/>
            <person name="Khan A."/>
            <person name="Brunk B."/>
            <person name="Roos D."/>
            <person name="Caler E."/>
            <person name="Lorenzi H."/>
        </authorList>
    </citation>
    <scope>NUCLEOTIDE SEQUENCE [LARGE SCALE GENOMIC DNA]</scope>
    <source>
        <strain evidence="2 3">MAS</strain>
    </source>
</reference>
<evidence type="ECO:0000256" key="1">
    <source>
        <dbReference type="SAM" id="MobiDB-lite"/>
    </source>
</evidence>
<feature type="non-terminal residue" evidence="2">
    <location>
        <position position="129"/>
    </location>
</feature>
<accession>A0A086QIT6</accession>
<evidence type="ECO:0000313" key="2">
    <source>
        <dbReference type="EMBL" id="KFH12518.1"/>
    </source>
</evidence>
<feature type="compositionally biased region" description="Polar residues" evidence="1">
    <location>
        <begin position="22"/>
        <end position="31"/>
    </location>
</feature>
<feature type="region of interest" description="Disordered" evidence="1">
    <location>
        <begin position="19"/>
        <end position="50"/>
    </location>
</feature>
<proteinExistence type="predicted"/>